<dbReference type="KEGG" id="lrs:PX52LOC_08027"/>
<proteinExistence type="predicted"/>
<reference evidence="2" key="1">
    <citation type="submission" date="2019-08" db="EMBL/GenBank/DDBJ databases">
        <title>Limnoglobus roseus gen. nov., sp. nov., a novel freshwater planctomycete with a giant genome from the family Gemmataceae.</title>
        <authorList>
            <person name="Kulichevskaya I.S."/>
            <person name="Naumoff D.G."/>
            <person name="Miroshnikov K."/>
            <person name="Ivanova A."/>
            <person name="Philippov D.A."/>
            <person name="Hakobyan A."/>
            <person name="Rijpstra I.C."/>
            <person name="Sinninghe Damste J.S."/>
            <person name="Liesack W."/>
            <person name="Dedysh S.N."/>
        </authorList>
    </citation>
    <scope>NUCLEOTIDE SEQUENCE [LARGE SCALE GENOMIC DNA]</scope>
    <source>
        <strain evidence="2">PX52</strain>
    </source>
</reference>
<organism evidence="1 2">
    <name type="scientific">Limnoglobus roseus</name>
    <dbReference type="NCBI Taxonomy" id="2598579"/>
    <lineage>
        <taxon>Bacteria</taxon>
        <taxon>Pseudomonadati</taxon>
        <taxon>Planctomycetota</taxon>
        <taxon>Planctomycetia</taxon>
        <taxon>Gemmatales</taxon>
        <taxon>Gemmataceae</taxon>
        <taxon>Limnoglobus</taxon>
    </lineage>
</organism>
<evidence type="ECO:0000313" key="1">
    <source>
        <dbReference type="EMBL" id="QEL20905.1"/>
    </source>
</evidence>
<accession>A0A5C1AQL1</accession>
<gene>
    <name evidence="1" type="ORF">PX52LOC_08027</name>
</gene>
<keyword evidence="2" id="KW-1185">Reference proteome</keyword>
<dbReference type="Proteomes" id="UP000324974">
    <property type="component" value="Chromosome"/>
</dbReference>
<evidence type="ECO:0000313" key="2">
    <source>
        <dbReference type="Proteomes" id="UP000324974"/>
    </source>
</evidence>
<dbReference type="EMBL" id="CP042425">
    <property type="protein sequence ID" value="QEL20905.1"/>
    <property type="molecule type" value="Genomic_DNA"/>
</dbReference>
<sequence>MASKRRPKTATLRTGMTYSEAAAAVEAAWPGLMFELFEPSGDYYHNSIFATTAQVAGDKVLGDPAAGERSLRVTASTTEKELLSFGMSAFGLAVVLMYRRYGAGANERPATVGELHALAEHYRAAFVAKNGREPHNGDSASLEGWFG</sequence>
<protein>
    <submittedName>
        <fullName evidence="1">Uncharacterized protein</fullName>
    </submittedName>
</protein>
<dbReference type="AlphaFoldDB" id="A0A5C1AQL1"/>
<dbReference type="RefSeq" id="WP_149115150.1">
    <property type="nucleotide sequence ID" value="NZ_CP042425.1"/>
</dbReference>
<name>A0A5C1AQL1_9BACT</name>